<dbReference type="GO" id="GO:0043812">
    <property type="term" value="F:phosphatidylinositol-4-phosphate phosphatase activity"/>
    <property type="evidence" value="ECO:0007669"/>
    <property type="project" value="TreeGrafter"/>
</dbReference>
<accession>A0A6A4JPZ8</accession>
<comment type="caution">
    <text evidence="8">The sequence shown here is derived from an EMBL/GenBank/DDBJ whole genome shotgun (WGS) entry which is preliminary data.</text>
</comment>
<proteinExistence type="predicted"/>
<dbReference type="PROSITE" id="PS50275">
    <property type="entry name" value="SAC"/>
    <property type="match status" value="1"/>
</dbReference>
<organism evidence="8 9">
    <name type="scientific">Apolygus lucorum</name>
    <name type="common">Small green plant bug</name>
    <name type="synonym">Lygocoris lucorum</name>
    <dbReference type="NCBI Taxonomy" id="248454"/>
    <lineage>
        <taxon>Eukaryota</taxon>
        <taxon>Metazoa</taxon>
        <taxon>Ecdysozoa</taxon>
        <taxon>Arthropoda</taxon>
        <taxon>Hexapoda</taxon>
        <taxon>Insecta</taxon>
        <taxon>Pterygota</taxon>
        <taxon>Neoptera</taxon>
        <taxon>Paraneoptera</taxon>
        <taxon>Hemiptera</taxon>
        <taxon>Heteroptera</taxon>
        <taxon>Panheteroptera</taxon>
        <taxon>Cimicomorpha</taxon>
        <taxon>Miridae</taxon>
        <taxon>Mirini</taxon>
        <taxon>Apolygus</taxon>
    </lineage>
</organism>
<dbReference type="GO" id="GO:0005783">
    <property type="term" value="C:endoplasmic reticulum"/>
    <property type="evidence" value="ECO:0007669"/>
    <property type="project" value="TreeGrafter"/>
</dbReference>
<comment type="catalytic activity">
    <reaction evidence="2">
        <text>a 1,2-diacyl-sn-glycero-3-phospho-(1D-myo-inositol-3-phosphate) + H2O = a 1,2-diacyl-sn-glycero-3-phospho-(1D-myo-inositol) + phosphate</text>
        <dbReference type="Rhea" id="RHEA:12316"/>
        <dbReference type="ChEBI" id="CHEBI:15377"/>
        <dbReference type="ChEBI" id="CHEBI:43474"/>
        <dbReference type="ChEBI" id="CHEBI:57880"/>
        <dbReference type="ChEBI" id="CHEBI:58088"/>
        <dbReference type="EC" id="3.1.3.64"/>
    </reaction>
    <physiologicalReaction direction="left-to-right" evidence="2">
        <dbReference type="Rhea" id="RHEA:12317"/>
    </physiologicalReaction>
</comment>
<dbReference type="PANTHER" id="PTHR45662">
    <property type="entry name" value="PHOSPHATIDYLINOSITIDE PHOSPHATASE SAC1"/>
    <property type="match status" value="1"/>
</dbReference>
<evidence type="ECO:0000256" key="5">
    <source>
        <dbReference type="ARBA" id="ARBA00041396"/>
    </source>
</evidence>
<reference evidence="8" key="1">
    <citation type="journal article" date="2021" name="Mol. Ecol. Resour.">
        <title>Apolygus lucorum genome provides insights into omnivorousness and mesophyll feeding.</title>
        <authorList>
            <person name="Liu Y."/>
            <person name="Liu H."/>
            <person name="Wang H."/>
            <person name="Huang T."/>
            <person name="Liu B."/>
            <person name="Yang B."/>
            <person name="Yin L."/>
            <person name="Li B."/>
            <person name="Zhang Y."/>
            <person name="Zhang S."/>
            <person name="Jiang F."/>
            <person name="Zhang X."/>
            <person name="Ren Y."/>
            <person name="Wang B."/>
            <person name="Wang S."/>
            <person name="Lu Y."/>
            <person name="Wu K."/>
            <person name="Fan W."/>
            <person name="Wang G."/>
        </authorList>
    </citation>
    <scope>NUCLEOTIDE SEQUENCE</scope>
    <source>
        <strain evidence="8">12Hb</strain>
    </source>
</reference>
<dbReference type="GO" id="GO:0046856">
    <property type="term" value="P:phosphatidylinositol dephosphorylation"/>
    <property type="evidence" value="ECO:0007669"/>
    <property type="project" value="TreeGrafter"/>
</dbReference>
<evidence type="ECO:0000256" key="6">
    <source>
        <dbReference type="ARBA" id="ARBA00041911"/>
    </source>
</evidence>
<gene>
    <name evidence="8" type="ORF">GE061_017007</name>
</gene>
<dbReference type="EC" id="3.1.3.64" evidence="1"/>
<dbReference type="Pfam" id="PF02383">
    <property type="entry name" value="Syja_N"/>
    <property type="match status" value="1"/>
</dbReference>
<protein>
    <recommendedName>
        <fullName evidence="4">Phosphatidylinositol-3-phosphatase SAC1</fullName>
        <ecNumber evidence="1">3.1.3.64</ecNumber>
    </recommendedName>
    <alternativeName>
        <fullName evidence="6">Phosphatidylinositol-4-phosphate phosphatase</fullName>
    </alternativeName>
    <alternativeName>
        <fullName evidence="5">Suppressor of actin mutations 1-like protein</fullName>
    </alternativeName>
</protein>
<dbReference type="PANTHER" id="PTHR45662:SF2">
    <property type="entry name" value="PHOSPHATIDYLINOSITOL-3-PHOSPHATASE SAC1"/>
    <property type="match status" value="1"/>
</dbReference>
<name>A0A6A4JPZ8_APOLU</name>
<evidence type="ECO:0000256" key="2">
    <source>
        <dbReference type="ARBA" id="ARBA00036631"/>
    </source>
</evidence>
<evidence type="ECO:0000313" key="9">
    <source>
        <dbReference type="Proteomes" id="UP000466442"/>
    </source>
</evidence>
<evidence type="ECO:0000256" key="4">
    <source>
        <dbReference type="ARBA" id="ARBA00040795"/>
    </source>
</evidence>
<feature type="domain" description="SAC" evidence="7">
    <location>
        <begin position="125"/>
        <end position="443"/>
    </location>
</feature>
<keyword evidence="9" id="KW-1185">Reference proteome</keyword>
<evidence type="ECO:0000259" key="7">
    <source>
        <dbReference type="PROSITE" id="PS50275"/>
    </source>
</evidence>
<dbReference type="InterPro" id="IPR002013">
    <property type="entry name" value="SAC_dom"/>
</dbReference>
<dbReference type="GO" id="GO:0004438">
    <property type="term" value="F:phosphatidylinositol-3-phosphate phosphatase activity"/>
    <property type="evidence" value="ECO:0007669"/>
    <property type="project" value="UniProtKB-EC"/>
</dbReference>
<dbReference type="OrthoDB" id="405996at2759"/>
<evidence type="ECO:0000256" key="3">
    <source>
        <dbReference type="ARBA" id="ARBA00036807"/>
    </source>
</evidence>
<evidence type="ECO:0000256" key="1">
    <source>
        <dbReference type="ARBA" id="ARBA00013038"/>
    </source>
</evidence>
<comment type="catalytic activity">
    <reaction evidence="3">
        <text>a 1,2-diacyl-sn-glycero-3-phospho-(1D-myo-inositol 4-phosphate) + H2O = a 1,2-diacyl-sn-glycero-3-phospho-(1D-myo-inositol) + phosphate</text>
        <dbReference type="Rhea" id="RHEA:55652"/>
        <dbReference type="ChEBI" id="CHEBI:15377"/>
        <dbReference type="ChEBI" id="CHEBI:43474"/>
        <dbReference type="ChEBI" id="CHEBI:57880"/>
        <dbReference type="ChEBI" id="CHEBI:58178"/>
    </reaction>
    <physiologicalReaction direction="left-to-right" evidence="3">
        <dbReference type="Rhea" id="RHEA:55653"/>
    </physiologicalReaction>
</comment>
<dbReference type="Proteomes" id="UP000466442">
    <property type="component" value="Unassembled WGS sequence"/>
</dbReference>
<evidence type="ECO:0000313" key="8">
    <source>
        <dbReference type="EMBL" id="KAF6208549.1"/>
    </source>
</evidence>
<sequence>MERPEVFDVNMTLNRIFIRPEGKTVGTVLIFNRDTEGVKIKDNPYIPLHASKRKIFGIIGVIQLVLCKYLIVITRRSKVDTGIRSAHSLTGVWRINKVNLIPLSPGRRVLTAQQKESNEEYILMVLSALNTGDFYYSHHNDLTVSLRQSQVPKEGDRDAFIWNEVLLHDLIKIRGLDKYCIRIMNGFIRINYLKYLSEVLVFSMVSRRWNKRVGPRFFKTGINDDGEAANFVETEVLLEGTNVISSFIILGASVPLVWDQWPNLSWNPKPTVANPEFQISPFNKHFEYLSKRYGDKLLVIDLSQHNAYGTSIHHLYQQMALKSGDVKIKFMELDLKDCQRKKRRKMDEDLVKEVDEIGFTLMQNDVLVIPQKGTIRVSSLDCTEYTNVAQSILTNIVLSNMLKVTVRPDIQKSVTNFELQAMQKIYNRSWLLHGDVLANHYIGTIARNGQMLDPDTKCRRNIYELWIPFKRWYVNNFECGFRQDSLDLILGHYKMTSKRNHPTLSKFGSFKILVLDYILPGIMTFITLHLINYFVEFFDEVLYHEEEKCVTMWSLGVLVTWILFHGILHHYVDEPKLYTKKPQPL</sequence>
<dbReference type="EMBL" id="WIXP02000007">
    <property type="protein sequence ID" value="KAF6208549.1"/>
    <property type="molecule type" value="Genomic_DNA"/>
</dbReference>
<dbReference type="AlphaFoldDB" id="A0A6A4JPZ8"/>